<dbReference type="GO" id="GO:0005813">
    <property type="term" value="C:centrosome"/>
    <property type="evidence" value="ECO:0007669"/>
    <property type="project" value="TreeGrafter"/>
</dbReference>
<dbReference type="GO" id="GO:0005657">
    <property type="term" value="C:replication fork"/>
    <property type="evidence" value="ECO:0007669"/>
    <property type="project" value="InterPro"/>
</dbReference>
<dbReference type="PANTHER" id="PTHR46644">
    <property type="entry name" value="DNA REPAIR PROTEIN XRCC2"/>
    <property type="match status" value="1"/>
</dbReference>
<dbReference type="EMBL" id="OV121134">
    <property type="protein sequence ID" value="CAH0553532.1"/>
    <property type="molecule type" value="Genomic_DNA"/>
</dbReference>
<keyword evidence="2" id="KW-1185">Reference proteome</keyword>
<dbReference type="InterPro" id="IPR027417">
    <property type="entry name" value="P-loop_NTPase"/>
</dbReference>
<name>A0A9P0B3R4_BRAAE</name>
<accession>A0A9P0B3R4</accession>
<organism evidence="1 2">
    <name type="scientific">Brassicogethes aeneus</name>
    <name type="common">Rape pollen beetle</name>
    <name type="synonym">Meligethes aeneus</name>
    <dbReference type="NCBI Taxonomy" id="1431903"/>
    <lineage>
        <taxon>Eukaryota</taxon>
        <taxon>Metazoa</taxon>
        <taxon>Ecdysozoa</taxon>
        <taxon>Arthropoda</taxon>
        <taxon>Hexapoda</taxon>
        <taxon>Insecta</taxon>
        <taxon>Pterygota</taxon>
        <taxon>Neoptera</taxon>
        <taxon>Endopterygota</taxon>
        <taxon>Coleoptera</taxon>
        <taxon>Polyphaga</taxon>
        <taxon>Cucujiformia</taxon>
        <taxon>Nitidulidae</taxon>
        <taxon>Meligethinae</taxon>
        <taxon>Brassicogethes</taxon>
    </lineage>
</organism>
<dbReference type="InterPro" id="IPR030547">
    <property type="entry name" value="XRCC2"/>
</dbReference>
<dbReference type="GO" id="GO:0033063">
    <property type="term" value="C:Rad51B-Rad51C-Rad51D-XRCC2 complex"/>
    <property type="evidence" value="ECO:0007669"/>
    <property type="project" value="InterPro"/>
</dbReference>
<evidence type="ECO:0000313" key="2">
    <source>
        <dbReference type="Proteomes" id="UP001154078"/>
    </source>
</evidence>
<evidence type="ECO:0000313" key="1">
    <source>
        <dbReference type="EMBL" id="CAH0553532.1"/>
    </source>
</evidence>
<dbReference type="Gene3D" id="3.40.50.300">
    <property type="entry name" value="P-loop containing nucleotide triphosphate hydrolases"/>
    <property type="match status" value="1"/>
</dbReference>
<dbReference type="PANTHER" id="PTHR46644:SF2">
    <property type="entry name" value="DNA REPAIR PROTEIN XRCC2"/>
    <property type="match status" value="1"/>
</dbReference>
<dbReference type="SUPFAM" id="SSF52540">
    <property type="entry name" value="P-loop containing nucleoside triphosphate hydrolases"/>
    <property type="match status" value="1"/>
</dbReference>
<proteinExistence type="predicted"/>
<dbReference type="AlphaFoldDB" id="A0A9P0B3R4"/>
<dbReference type="Proteomes" id="UP001154078">
    <property type="component" value="Chromosome 3"/>
</dbReference>
<dbReference type="GO" id="GO:0000724">
    <property type="term" value="P:double-strand break repair via homologous recombination"/>
    <property type="evidence" value="ECO:0007669"/>
    <property type="project" value="InterPro"/>
</dbReference>
<sequence length="247" mass="29015">MNSKIESGVHLFSRIKQKMYLEGINPLLFPEDSLQQNSVIEITGSDANEKYKLLMDFMIRCILPPSYNKEFRDCGVIFINVDHQIQLMDLIKIMNMHLKKLNIKSKSQIIENALKNLTIVNCFNLEEFQLAIQNIERIVNSNENQSLVLIDNISPYYWSQRFFVNNLSLYSWSLKNFEMLYDVVKSLNIAVIFIRNETTENKKQLCKFVDLRIIVQREGEYCKALVLNYVKQSEICVSYKSENILIF</sequence>
<protein>
    <recommendedName>
        <fullName evidence="3">DNA recombination and repair protein Rad51-like C-terminal domain-containing protein</fullName>
    </recommendedName>
</protein>
<reference evidence="1" key="1">
    <citation type="submission" date="2021-12" db="EMBL/GenBank/DDBJ databases">
        <authorList>
            <person name="King R."/>
        </authorList>
    </citation>
    <scope>NUCLEOTIDE SEQUENCE</scope>
</reference>
<dbReference type="GO" id="GO:0042148">
    <property type="term" value="P:DNA strand invasion"/>
    <property type="evidence" value="ECO:0007669"/>
    <property type="project" value="TreeGrafter"/>
</dbReference>
<dbReference type="OrthoDB" id="420422at2759"/>
<evidence type="ECO:0008006" key="3">
    <source>
        <dbReference type="Google" id="ProtNLM"/>
    </source>
</evidence>
<gene>
    <name evidence="1" type="ORF">MELIAE_LOCUS5496</name>
</gene>
<dbReference type="GO" id="GO:0000400">
    <property type="term" value="F:four-way junction DNA binding"/>
    <property type="evidence" value="ECO:0007669"/>
    <property type="project" value="TreeGrafter"/>
</dbReference>